<accession>A0AAW1Q633</accession>
<evidence type="ECO:0000313" key="8">
    <source>
        <dbReference type="EMBL" id="KAK9815699.1"/>
    </source>
</evidence>
<protein>
    <submittedName>
        <fullName evidence="8">Uncharacterized protein</fullName>
    </submittedName>
</protein>
<dbReference type="GO" id="GO:0015140">
    <property type="term" value="F:malate transmembrane transporter activity"/>
    <property type="evidence" value="ECO:0007669"/>
    <property type="project" value="UniProtKB-ARBA"/>
</dbReference>
<dbReference type="Pfam" id="PF00939">
    <property type="entry name" value="Na_sulph_symp"/>
    <property type="match status" value="1"/>
</dbReference>
<keyword evidence="4" id="KW-0934">Plastid</keyword>
<organism evidence="8 9">
    <name type="scientific">[Myrmecia] bisecta</name>
    <dbReference type="NCBI Taxonomy" id="41462"/>
    <lineage>
        <taxon>Eukaryota</taxon>
        <taxon>Viridiplantae</taxon>
        <taxon>Chlorophyta</taxon>
        <taxon>core chlorophytes</taxon>
        <taxon>Trebouxiophyceae</taxon>
        <taxon>Trebouxiales</taxon>
        <taxon>Trebouxiaceae</taxon>
        <taxon>Myrmecia</taxon>
    </lineage>
</organism>
<evidence type="ECO:0000256" key="1">
    <source>
        <dbReference type="ARBA" id="ARBA00004478"/>
    </source>
</evidence>
<feature type="transmembrane region" description="Helical" evidence="7">
    <location>
        <begin position="219"/>
        <end position="236"/>
    </location>
</feature>
<comment type="subcellular location">
    <subcellularLocation>
        <location evidence="1">Plastid</location>
        <location evidence="1">Chloroplast inner membrane</location>
        <topology evidence="1">Multi-pass membrane protein</topology>
    </subcellularLocation>
</comment>
<keyword evidence="5 7" id="KW-1133">Transmembrane helix</keyword>
<sequence length="686" mass="72677">MMVHAEEEHHAVSPVQSVAWGASAFLTGALVAGGAHYLGTAKRIQEEGIDRRMRLRAVPVAAKALALSTVMCGTLGLAGWYGLKHSGLQTKDVAEVSSVADAIALAQQQRDLVKREFQHKIIQTWQEGEQKEATSPLACSQLSLKRPAASNTRALVTGQPIRCSIHPDLRQRPVLQPLKPCTPLQPLRPSFKRAQPRAQSVAVAASSQDAPPASQGVKLVPFAISVGLGLALRYLVPVPAGVTLQAWTLLSIFVSTIAGLVLEPLPTGAWAFLAVTTAVFTKTLTFAAAFSAFCNDVIWLIVVSFFFAKGFEKTGLGERVATLFVKAFGKSTLGLAYGLTMAEALIAPAMPSTTARAGGIFMPIISSLSQNAGSQPGTPSAAKLGTFLCQSQFQGSVHSSALFLTAAAQNLLCLKLASELGAVIASPWLTWFKAAIVPALVGLLVTPLLMYKLSPPEITDTPDAPRQASERLKAMGPMSRDEKIMLGTMGFAVVLWVLGDSIGVSSVVAAMLGLSVLLLTGVLHWRDCLNYPPAWDTLFWFAVLVGMSGQLNTLGVISWASESVGGQLATLNLGWKGVFVLLNLVYFGLHYMFASQTAHVGALYAAFLAMMMASGVPGTLGALSLAYVSNLFGSITHYGSGQAAVYYGAGYLDLKQVFSMGALMAVVNILIWGVVGGAWWKVIGLY</sequence>
<feature type="transmembrane region" description="Helical" evidence="7">
    <location>
        <begin position="605"/>
        <end position="628"/>
    </location>
</feature>
<comment type="similarity">
    <text evidence="2">Belongs to the SLC13A/DASS transporter (TC 2.A.47) family. DIT1 subfamily.</text>
</comment>
<dbReference type="PANTHER" id="PTHR42826">
    <property type="entry name" value="DICARBOXYLATE TRANSPORTER 2.1, CHLOROPLASTIC"/>
    <property type="match status" value="1"/>
</dbReference>
<evidence type="ECO:0000256" key="6">
    <source>
        <dbReference type="ARBA" id="ARBA00023136"/>
    </source>
</evidence>
<dbReference type="NCBIfam" id="TIGR00785">
    <property type="entry name" value="dass"/>
    <property type="match status" value="1"/>
</dbReference>
<feature type="transmembrane region" description="Helical" evidence="7">
    <location>
        <begin position="431"/>
        <end position="451"/>
    </location>
</feature>
<keyword evidence="6 7" id="KW-0472">Membrane</keyword>
<dbReference type="AlphaFoldDB" id="A0AAW1Q633"/>
<feature type="transmembrane region" description="Helical" evidence="7">
    <location>
        <begin position="657"/>
        <end position="680"/>
    </location>
</feature>
<feature type="transmembrane region" description="Helical" evidence="7">
    <location>
        <begin position="60"/>
        <end position="83"/>
    </location>
</feature>
<name>A0AAW1Q633_9CHLO</name>
<evidence type="ECO:0000256" key="7">
    <source>
        <dbReference type="SAM" id="Phobius"/>
    </source>
</evidence>
<keyword evidence="4" id="KW-1001">Plastid inner membrane</keyword>
<reference evidence="8 9" key="1">
    <citation type="journal article" date="2024" name="Nat. Commun.">
        <title>Phylogenomics reveals the evolutionary origins of lichenization in chlorophyte algae.</title>
        <authorList>
            <person name="Puginier C."/>
            <person name="Libourel C."/>
            <person name="Otte J."/>
            <person name="Skaloud P."/>
            <person name="Haon M."/>
            <person name="Grisel S."/>
            <person name="Petersen M."/>
            <person name="Berrin J.G."/>
            <person name="Delaux P.M."/>
            <person name="Dal Grande F."/>
            <person name="Keller J."/>
        </authorList>
    </citation>
    <scope>NUCLEOTIDE SEQUENCE [LARGE SCALE GENOMIC DNA]</scope>
    <source>
        <strain evidence="8 9">SAG 2043</strain>
    </source>
</reference>
<dbReference type="InterPro" id="IPR030676">
    <property type="entry name" value="CitT-rel"/>
</dbReference>
<feature type="transmembrane region" description="Helical" evidence="7">
    <location>
        <begin position="20"/>
        <end position="39"/>
    </location>
</feature>
<feature type="transmembrane region" description="Helical" evidence="7">
    <location>
        <begin position="573"/>
        <end position="593"/>
    </location>
</feature>
<comment type="caution">
    <text evidence="8">The sequence shown here is derived from an EMBL/GenBank/DDBJ whole genome shotgun (WGS) entry which is preliminary data.</text>
</comment>
<feature type="transmembrane region" description="Helical" evidence="7">
    <location>
        <begin position="537"/>
        <end position="561"/>
    </location>
</feature>
<evidence type="ECO:0000256" key="2">
    <source>
        <dbReference type="ARBA" id="ARBA00007349"/>
    </source>
</evidence>
<feature type="transmembrane region" description="Helical" evidence="7">
    <location>
        <begin position="505"/>
        <end position="525"/>
    </location>
</feature>
<dbReference type="Proteomes" id="UP001489004">
    <property type="component" value="Unassembled WGS sequence"/>
</dbReference>
<feature type="transmembrane region" description="Helical" evidence="7">
    <location>
        <begin position="284"/>
        <end position="308"/>
    </location>
</feature>
<dbReference type="GO" id="GO:0009706">
    <property type="term" value="C:chloroplast inner membrane"/>
    <property type="evidence" value="ECO:0007669"/>
    <property type="project" value="UniProtKB-SubCell"/>
</dbReference>
<dbReference type="InterPro" id="IPR001898">
    <property type="entry name" value="SLC13A/DASS"/>
</dbReference>
<feature type="transmembrane region" description="Helical" evidence="7">
    <location>
        <begin position="248"/>
        <end position="272"/>
    </location>
</feature>
<proteinExistence type="inferred from homology"/>
<evidence type="ECO:0000313" key="9">
    <source>
        <dbReference type="Proteomes" id="UP001489004"/>
    </source>
</evidence>
<evidence type="ECO:0000256" key="5">
    <source>
        <dbReference type="ARBA" id="ARBA00022989"/>
    </source>
</evidence>
<dbReference type="EMBL" id="JALJOR010000006">
    <property type="protein sequence ID" value="KAK9815699.1"/>
    <property type="molecule type" value="Genomic_DNA"/>
</dbReference>
<evidence type="ECO:0000256" key="3">
    <source>
        <dbReference type="ARBA" id="ARBA00022692"/>
    </source>
</evidence>
<keyword evidence="3 7" id="KW-0812">Transmembrane</keyword>
<gene>
    <name evidence="8" type="ORF">WJX72_008247</name>
</gene>
<keyword evidence="9" id="KW-1185">Reference proteome</keyword>
<evidence type="ECO:0000256" key="4">
    <source>
        <dbReference type="ARBA" id="ARBA00022780"/>
    </source>
</evidence>